<feature type="transmembrane region" description="Helical" evidence="6">
    <location>
        <begin position="59"/>
        <end position="79"/>
    </location>
</feature>
<sequence>MDISGGNAVTSGRINGAMPAVLFLTAVFFVNYTDRAILGPLLVHMERSLNLDHVQATSLLLFLSTGFSCGLLSSGFVTASVAPRKIVAFSAIGSGIMLLCISRAHSLWEVRLFFALLGFVSGTYMPAAMATLGSLVLPANWSTAVAVHELSPAVSFIFSPLLAETIATYKGWQSAMVVMGVLSIAMGTLFLLFGKGGREKTERPSAGGIAAALKTPVFWVFIWLFALAVGGEFAPYSVLPLSLTSEQGLGSMEASQLLSLSRVASPFVVLLGGVAAARLGVVRAIFLFLAVHGIALMAMALPASLVGKPGLLAAMACQSMTTAFAFPALFALLARAFPIGQQAMLLSLSLPVATYLGGGMVPMLLGVCGEYLSFATGYFLFGLLCLATIPSLRLCKNV</sequence>
<dbReference type="PROSITE" id="PS50850">
    <property type="entry name" value="MFS"/>
    <property type="match status" value="1"/>
</dbReference>
<dbReference type="AlphaFoldDB" id="A0A212KGQ7"/>
<dbReference type="InterPro" id="IPR050189">
    <property type="entry name" value="MFS_Efflux_Transporters"/>
</dbReference>
<name>A0A212KGQ7_9DELT</name>
<evidence type="ECO:0000256" key="6">
    <source>
        <dbReference type="SAM" id="Phobius"/>
    </source>
</evidence>
<feature type="transmembrane region" description="Helical" evidence="6">
    <location>
        <begin position="144"/>
        <end position="163"/>
    </location>
</feature>
<dbReference type="InterPro" id="IPR036259">
    <property type="entry name" value="MFS_trans_sf"/>
</dbReference>
<dbReference type="InterPro" id="IPR011701">
    <property type="entry name" value="MFS"/>
</dbReference>
<feature type="transmembrane region" description="Helical" evidence="6">
    <location>
        <begin position="215"/>
        <end position="237"/>
    </location>
</feature>
<reference evidence="8" key="1">
    <citation type="submission" date="2016-04" db="EMBL/GenBank/DDBJ databases">
        <authorList>
            <person name="Evans L.H."/>
            <person name="Alamgir A."/>
            <person name="Owens N."/>
            <person name="Weber N.D."/>
            <person name="Virtaneva K."/>
            <person name="Barbian K."/>
            <person name="Babar A."/>
            <person name="Rosenke K."/>
        </authorList>
    </citation>
    <scope>NUCLEOTIDE SEQUENCE</scope>
    <source>
        <strain evidence="8">86</strain>
    </source>
</reference>
<evidence type="ECO:0000256" key="5">
    <source>
        <dbReference type="ARBA" id="ARBA00023136"/>
    </source>
</evidence>
<evidence type="ECO:0000256" key="2">
    <source>
        <dbReference type="ARBA" id="ARBA00022475"/>
    </source>
</evidence>
<evidence type="ECO:0000259" key="7">
    <source>
        <dbReference type="PROSITE" id="PS50850"/>
    </source>
</evidence>
<protein>
    <submittedName>
        <fullName evidence="8">Major Facilitator Superfamily protein</fullName>
    </submittedName>
</protein>
<dbReference type="SUPFAM" id="SSF103473">
    <property type="entry name" value="MFS general substrate transporter"/>
    <property type="match status" value="1"/>
</dbReference>
<feature type="domain" description="Major facilitator superfamily (MFS) profile" evidence="7">
    <location>
        <begin position="20"/>
        <end position="393"/>
    </location>
</feature>
<feature type="transmembrane region" description="Helical" evidence="6">
    <location>
        <begin position="284"/>
        <end position="305"/>
    </location>
</feature>
<feature type="transmembrane region" description="Helical" evidence="6">
    <location>
        <begin position="112"/>
        <end position="137"/>
    </location>
</feature>
<keyword evidence="2" id="KW-1003">Cell membrane</keyword>
<proteinExistence type="predicted"/>
<dbReference type="EMBL" id="FLUQ01000007">
    <property type="protein sequence ID" value="SBW10822.1"/>
    <property type="molecule type" value="Genomic_DNA"/>
</dbReference>
<dbReference type="Pfam" id="PF07690">
    <property type="entry name" value="MFS_1"/>
    <property type="match status" value="1"/>
</dbReference>
<feature type="transmembrane region" description="Helical" evidence="6">
    <location>
        <begin position="345"/>
        <end position="365"/>
    </location>
</feature>
<dbReference type="GO" id="GO:0022857">
    <property type="term" value="F:transmembrane transporter activity"/>
    <property type="evidence" value="ECO:0007669"/>
    <property type="project" value="InterPro"/>
</dbReference>
<dbReference type="InterPro" id="IPR020846">
    <property type="entry name" value="MFS_dom"/>
</dbReference>
<gene>
    <name evidence="8" type="ORF">KL86DPRO_70047</name>
</gene>
<evidence type="ECO:0000256" key="3">
    <source>
        <dbReference type="ARBA" id="ARBA00022692"/>
    </source>
</evidence>
<dbReference type="Gene3D" id="1.20.1250.20">
    <property type="entry name" value="MFS general substrate transporter like domains"/>
    <property type="match status" value="2"/>
</dbReference>
<evidence type="ECO:0000256" key="1">
    <source>
        <dbReference type="ARBA" id="ARBA00004651"/>
    </source>
</evidence>
<comment type="subcellular location">
    <subcellularLocation>
        <location evidence="1">Cell membrane</location>
        <topology evidence="1">Multi-pass membrane protein</topology>
    </subcellularLocation>
</comment>
<keyword evidence="4 6" id="KW-1133">Transmembrane helix</keyword>
<accession>A0A212KGQ7</accession>
<feature type="transmembrane region" description="Helical" evidence="6">
    <location>
        <begin position="86"/>
        <end position="106"/>
    </location>
</feature>
<evidence type="ECO:0000256" key="4">
    <source>
        <dbReference type="ARBA" id="ARBA00022989"/>
    </source>
</evidence>
<dbReference type="PANTHER" id="PTHR43124">
    <property type="entry name" value="PURINE EFFLUX PUMP PBUE"/>
    <property type="match status" value="1"/>
</dbReference>
<dbReference type="GO" id="GO:0005886">
    <property type="term" value="C:plasma membrane"/>
    <property type="evidence" value="ECO:0007669"/>
    <property type="project" value="UniProtKB-SubCell"/>
</dbReference>
<keyword evidence="5 6" id="KW-0472">Membrane</keyword>
<feature type="transmembrane region" description="Helical" evidence="6">
    <location>
        <begin position="311"/>
        <end position="333"/>
    </location>
</feature>
<organism evidence="8">
    <name type="scientific">uncultured delta proteobacterium</name>
    <dbReference type="NCBI Taxonomy" id="34034"/>
    <lineage>
        <taxon>Bacteria</taxon>
        <taxon>Deltaproteobacteria</taxon>
        <taxon>environmental samples</taxon>
    </lineage>
</organism>
<feature type="transmembrane region" description="Helical" evidence="6">
    <location>
        <begin position="257"/>
        <end position="277"/>
    </location>
</feature>
<keyword evidence="3 6" id="KW-0812">Transmembrane</keyword>
<dbReference type="PANTHER" id="PTHR43124:SF3">
    <property type="entry name" value="CHLORAMPHENICOL EFFLUX PUMP RV0191"/>
    <property type="match status" value="1"/>
</dbReference>
<feature type="transmembrane region" description="Helical" evidence="6">
    <location>
        <begin position="175"/>
        <end position="194"/>
    </location>
</feature>
<feature type="transmembrane region" description="Helical" evidence="6">
    <location>
        <begin position="371"/>
        <end position="392"/>
    </location>
</feature>
<evidence type="ECO:0000313" key="8">
    <source>
        <dbReference type="EMBL" id="SBW10822.1"/>
    </source>
</evidence>